<evidence type="ECO:0000256" key="3">
    <source>
        <dbReference type="ARBA" id="ARBA00005042"/>
    </source>
</evidence>
<gene>
    <name evidence="19" type="primary">pgsA</name>
    <name evidence="19" type="ORF">O0R46_04180</name>
</gene>
<evidence type="ECO:0000256" key="5">
    <source>
        <dbReference type="ARBA" id="ARBA00013170"/>
    </source>
</evidence>
<organism evidence="19 20">
    <name type="scientific">Peptostreptococcus equinus</name>
    <dbReference type="NCBI Taxonomy" id="3003601"/>
    <lineage>
        <taxon>Bacteria</taxon>
        <taxon>Bacillati</taxon>
        <taxon>Bacillota</taxon>
        <taxon>Clostridia</taxon>
        <taxon>Peptostreptococcales</taxon>
        <taxon>Peptostreptococcaceae</taxon>
        <taxon>Peptostreptococcus</taxon>
    </lineage>
</organism>
<comment type="pathway">
    <text evidence="3">Phospholipid metabolism; phosphatidylglycerol biosynthesis; phosphatidylglycerol from CDP-diacylglycerol: step 1/2.</text>
</comment>
<comment type="subcellular location">
    <subcellularLocation>
        <location evidence="2">Membrane</location>
        <topology evidence="2">Multi-pass membrane protein</topology>
    </subcellularLocation>
</comment>
<dbReference type="InterPro" id="IPR004570">
    <property type="entry name" value="Phosphatidylglycerol_P_synth"/>
</dbReference>
<dbReference type="PIRSF" id="PIRSF000847">
    <property type="entry name" value="Phos_ph_gly_syn"/>
    <property type="match status" value="1"/>
</dbReference>
<feature type="transmembrane region" description="Helical" evidence="18">
    <location>
        <begin position="152"/>
        <end position="171"/>
    </location>
</feature>
<protein>
    <recommendedName>
        <fullName evidence="6 16">CDP-diacylglycerol--glycerol-3-phosphate 3-phosphatidyltransferase</fullName>
        <ecNumber evidence="5 16">2.7.8.5</ecNumber>
    </recommendedName>
</protein>
<evidence type="ECO:0000256" key="14">
    <source>
        <dbReference type="ARBA" id="ARBA00023264"/>
    </source>
</evidence>
<dbReference type="InterPro" id="IPR000462">
    <property type="entry name" value="CDP-OH_P_trans"/>
</dbReference>
<dbReference type="PANTHER" id="PTHR14269">
    <property type="entry name" value="CDP-DIACYLGLYCEROL--GLYCEROL-3-PHOSPHATE 3-PHOSPHATIDYLTRANSFERASE-RELATED"/>
    <property type="match status" value="1"/>
</dbReference>
<keyword evidence="13" id="KW-0594">Phospholipid biosynthesis</keyword>
<name>A0ABY7JVB1_9FIRM</name>
<comment type="catalytic activity">
    <reaction evidence="15">
        <text>a CDP-1,2-diacyl-sn-glycerol + sn-glycerol 3-phosphate = a 1,2-diacyl-sn-glycero-3-phospho-(1'-sn-glycero-3'-phosphate) + CMP + H(+)</text>
        <dbReference type="Rhea" id="RHEA:12593"/>
        <dbReference type="ChEBI" id="CHEBI:15378"/>
        <dbReference type="ChEBI" id="CHEBI:57597"/>
        <dbReference type="ChEBI" id="CHEBI:58332"/>
        <dbReference type="ChEBI" id="CHEBI:60110"/>
        <dbReference type="ChEBI" id="CHEBI:60377"/>
        <dbReference type="EC" id="2.7.8.5"/>
    </reaction>
</comment>
<accession>A0ABY7JVB1</accession>
<evidence type="ECO:0000256" key="2">
    <source>
        <dbReference type="ARBA" id="ARBA00004141"/>
    </source>
</evidence>
<keyword evidence="9 18" id="KW-0812">Transmembrane</keyword>
<feature type="transmembrane region" description="Helical" evidence="18">
    <location>
        <begin position="7"/>
        <end position="24"/>
    </location>
</feature>
<keyword evidence="12 18" id="KW-0472">Membrane</keyword>
<feature type="transmembrane region" description="Helical" evidence="18">
    <location>
        <begin position="129"/>
        <end position="146"/>
    </location>
</feature>
<dbReference type="PANTHER" id="PTHR14269:SF62">
    <property type="entry name" value="CDP-DIACYLGLYCEROL--GLYCEROL-3-PHOSPHATE 3-PHOSPHATIDYLTRANSFERASE 1, CHLOROPLASTIC"/>
    <property type="match status" value="1"/>
</dbReference>
<dbReference type="Proteomes" id="UP001164187">
    <property type="component" value="Chromosome"/>
</dbReference>
<keyword evidence="11" id="KW-0443">Lipid metabolism</keyword>
<reference evidence="19" key="1">
    <citation type="submission" date="2022-12" db="EMBL/GenBank/DDBJ databases">
        <title>Peptostreptococcus.</title>
        <authorList>
            <person name="Lee S.H."/>
        </authorList>
    </citation>
    <scope>NUCLEOTIDE SEQUENCE</scope>
    <source>
        <strain evidence="19">CBA3647</strain>
    </source>
</reference>
<evidence type="ECO:0000256" key="17">
    <source>
        <dbReference type="RuleBase" id="RU003750"/>
    </source>
</evidence>
<keyword evidence="7" id="KW-0444">Lipid biosynthesis</keyword>
<evidence type="ECO:0000313" key="19">
    <source>
        <dbReference type="EMBL" id="WAW15652.1"/>
    </source>
</evidence>
<dbReference type="GO" id="GO:0008444">
    <property type="term" value="F:CDP-diacylglycerol-glycerol-3-phosphate 3-phosphatidyltransferase activity"/>
    <property type="evidence" value="ECO:0007669"/>
    <property type="project" value="UniProtKB-EC"/>
</dbReference>
<feature type="transmembrane region" description="Helical" evidence="18">
    <location>
        <begin position="71"/>
        <end position="93"/>
    </location>
</feature>
<evidence type="ECO:0000313" key="20">
    <source>
        <dbReference type="Proteomes" id="UP001164187"/>
    </source>
</evidence>
<evidence type="ECO:0000256" key="16">
    <source>
        <dbReference type="NCBIfam" id="TIGR00560"/>
    </source>
</evidence>
<dbReference type="PROSITE" id="PS00379">
    <property type="entry name" value="CDP_ALCOHOL_P_TRANSF"/>
    <property type="match status" value="1"/>
</dbReference>
<dbReference type="InterPro" id="IPR043130">
    <property type="entry name" value="CDP-OH_PTrfase_TM_dom"/>
</dbReference>
<dbReference type="InterPro" id="IPR048254">
    <property type="entry name" value="CDP_ALCOHOL_P_TRANSF_CS"/>
</dbReference>
<comment type="similarity">
    <text evidence="4 17">Belongs to the CDP-alcohol phosphatidyltransferase class-I family.</text>
</comment>
<sequence length="179" mass="19750">MNLPNKLTLFRICLVPILVLITYIDFPEKYLVALILFILASVTDFLDGHLARSRNLVTDFGKFMDPLADKILVIATLICLIEAGLVPGWGVTIIIARELAVSILRAIAASNGTVIAAGKSGKLKTITQMFAIIFLLLGAYVDHYIVLMIGSILFYISVVLTIYSGYEYLWANKSVFSDM</sequence>
<evidence type="ECO:0000256" key="13">
    <source>
        <dbReference type="ARBA" id="ARBA00023209"/>
    </source>
</evidence>
<dbReference type="EC" id="2.7.8.5" evidence="5 16"/>
<dbReference type="EMBL" id="CP114052">
    <property type="protein sequence ID" value="WAW15652.1"/>
    <property type="molecule type" value="Genomic_DNA"/>
</dbReference>
<keyword evidence="14" id="KW-1208">Phospholipid metabolism</keyword>
<dbReference type="Pfam" id="PF01066">
    <property type="entry name" value="CDP-OH_P_transf"/>
    <property type="match status" value="1"/>
</dbReference>
<evidence type="ECO:0000256" key="15">
    <source>
        <dbReference type="ARBA" id="ARBA00048586"/>
    </source>
</evidence>
<evidence type="ECO:0000256" key="18">
    <source>
        <dbReference type="SAM" id="Phobius"/>
    </source>
</evidence>
<comment type="function">
    <text evidence="1">This protein catalyzes the committed step to the synthesis of the acidic phospholipids.</text>
</comment>
<evidence type="ECO:0000256" key="8">
    <source>
        <dbReference type="ARBA" id="ARBA00022679"/>
    </source>
</evidence>
<evidence type="ECO:0000256" key="9">
    <source>
        <dbReference type="ARBA" id="ARBA00022692"/>
    </source>
</evidence>
<proteinExistence type="inferred from homology"/>
<dbReference type="RefSeq" id="WP_269312329.1">
    <property type="nucleotide sequence ID" value="NZ_CP114052.1"/>
</dbReference>
<evidence type="ECO:0000256" key="7">
    <source>
        <dbReference type="ARBA" id="ARBA00022516"/>
    </source>
</evidence>
<dbReference type="NCBIfam" id="TIGR00560">
    <property type="entry name" value="pgsA"/>
    <property type="match status" value="1"/>
</dbReference>
<evidence type="ECO:0000256" key="6">
    <source>
        <dbReference type="ARBA" id="ARBA00014944"/>
    </source>
</evidence>
<keyword evidence="10 18" id="KW-1133">Transmembrane helix</keyword>
<evidence type="ECO:0000256" key="12">
    <source>
        <dbReference type="ARBA" id="ARBA00023136"/>
    </source>
</evidence>
<keyword evidence="20" id="KW-1185">Reference proteome</keyword>
<dbReference type="InterPro" id="IPR050324">
    <property type="entry name" value="CDP-alcohol_PTase-I"/>
</dbReference>
<dbReference type="Gene3D" id="1.20.120.1760">
    <property type="match status" value="1"/>
</dbReference>
<evidence type="ECO:0000256" key="11">
    <source>
        <dbReference type="ARBA" id="ARBA00023098"/>
    </source>
</evidence>
<keyword evidence="8 17" id="KW-0808">Transferase</keyword>
<evidence type="ECO:0000256" key="10">
    <source>
        <dbReference type="ARBA" id="ARBA00022989"/>
    </source>
</evidence>
<feature type="transmembrane region" description="Helical" evidence="18">
    <location>
        <begin position="30"/>
        <end position="50"/>
    </location>
</feature>
<evidence type="ECO:0000256" key="4">
    <source>
        <dbReference type="ARBA" id="ARBA00010441"/>
    </source>
</evidence>
<evidence type="ECO:0000256" key="1">
    <source>
        <dbReference type="ARBA" id="ARBA00003973"/>
    </source>
</evidence>